<dbReference type="GO" id="GO:0042054">
    <property type="term" value="F:histone methyltransferase activity"/>
    <property type="evidence" value="ECO:0007669"/>
    <property type="project" value="TreeGrafter"/>
</dbReference>
<evidence type="ECO:0000256" key="2">
    <source>
        <dbReference type="ARBA" id="ARBA00022679"/>
    </source>
</evidence>
<dbReference type="PANTHER" id="PTHR11006">
    <property type="entry name" value="PROTEIN ARGININE N-METHYLTRANSFERASE"/>
    <property type="match status" value="1"/>
</dbReference>
<sequence length="374" mass="42224">MAEQEAGPVFEDKEKALDFANYFCSYGFLYHQKDMLQDRGRMNAYRNAIMRNPGCFQDKVVLDVGTGSGVLAIWAAKAGAKRVYAVEATAMATHARALAERNGVGQVVQILEGYMEQQNLPEKVDIIISEWMGYMLLRESMFDSVIVARDQWLAPGGAMYPSHAQLHMAPLCSKMYAARMADYEEELNQWQEFEMYMTEENDLDLEGLRGAYDSEQLEYLLQSAQWCQLPDSERIGERFTVLSLDTHNCTKEDVTVVRSDFQSVITHPAALLNAFAGWFDVQFCGSDADQAPNPVELTTAPSHHTHWAQQLFYVHPPLEVQAGDVIKGSIHLTRQRTNHRLLYLQVKFSVLRAGPNGPPAMPIAPERTCNFKID</sequence>
<dbReference type="Pfam" id="PF06325">
    <property type="entry name" value="PrmA"/>
    <property type="match status" value="1"/>
</dbReference>
<organism evidence="6">
    <name type="scientific">Prymnesium polylepis</name>
    <dbReference type="NCBI Taxonomy" id="72548"/>
    <lineage>
        <taxon>Eukaryota</taxon>
        <taxon>Haptista</taxon>
        <taxon>Haptophyta</taxon>
        <taxon>Prymnesiophyceae</taxon>
        <taxon>Prymnesiales</taxon>
        <taxon>Prymnesiaceae</taxon>
        <taxon>Prymnesium</taxon>
    </lineage>
</organism>
<evidence type="ECO:0000256" key="3">
    <source>
        <dbReference type="ARBA" id="ARBA00022691"/>
    </source>
</evidence>
<dbReference type="SUPFAM" id="SSF53335">
    <property type="entry name" value="S-adenosyl-L-methionine-dependent methyltransferases"/>
    <property type="match status" value="1"/>
</dbReference>
<keyword evidence="1 4" id="KW-0489">Methyltransferase</keyword>
<evidence type="ECO:0000313" key="6">
    <source>
        <dbReference type="EMBL" id="CAE2286087.1"/>
    </source>
</evidence>
<dbReference type="PANTHER" id="PTHR11006:SF68">
    <property type="entry name" value="PROTEIN ARGININE N-METHYLTRANSFERASE PRMT10"/>
    <property type="match status" value="1"/>
</dbReference>
<dbReference type="Gene3D" id="3.40.50.150">
    <property type="entry name" value="Vaccinia Virus protein VP39"/>
    <property type="match status" value="1"/>
</dbReference>
<dbReference type="Gene3D" id="2.70.160.11">
    <property type="entry name" value="Hnrnp arginine n-methyltransferase1"/>
    <property type="match status" value="1"/>
</dbReference>
<name>A0A6T8DAZ0_9EUKA</name>
<keyword evidence="2 4" id="KW-0808">Transferase</keyword>
<protein>
    <recommendedName>
        <fullName evidence="5">Protein arginine N-methyltransferase domain-containing protein</fullName>
    </recommendedName>
</protein>
<accession>A0A6T8DAZ0</accession>
<dbReference type="GO" id="GO:0016274">
    <property type="term" value="F:protein-arginine N-methyltransferase activity"/>
    <property type="evidence" value="ECO:0007669"/>
    <property type="project" value="InterPro"/>
</dbReference>
<dbReference type="EMBL" id="HBKO01040446">
    <property type="protein sequence ID" value="CAE2286087.1"/>
    <property type="molecule type" value="Transcribed_RNA"/>
</dbReference>
<dbReference type="Pfam" id="PF22528">
    <property type="entry name" value="PRMT_C"/>
    <property type="match status" value="1"/>
</dbReference>
<feature type="domain" description="Protein arginine N-methyltransferase" evidence="5">
    <location>
        <begin position="174"/>
        <end position="350"/>
    </location>
</feature>
<evidence type="ECO:0000256" key="4">
    <source>
        <dbReference type="PROSITE-ProRule" id="PRU01015"/>
    </source>
</evidence>
<dbReference type="InterPro" id="IPR029063">
    <property type="entry name" value="SAM-dependent_MTases_sf"/>
</dbReference>
<dbReference type="PROSITE" id="PS51678">
    <property type="entry name" value="SAM_MT_PRMT"/>
    <property type="match status" value="1"/>
</dbReference>
<proteinExistence type="predicted"/>
<dbReference type="FunFam" id="3.40.50.150:FF:000132">
    <property type="entry name" value="Protein arginine N-methyltransferase PRMT10"/>
    <property type="match status" value="1"/>
</dbReference>
<keyword evidence="3 4" id="KW-0949">S-adenosyl-L-methionine</keyword>
<dbReference type="InterPro" id="IPR055135">
    <property type="entry name" value="PRMT_dom"/>
</dbReference>
<dbReference type="CDD" id="cd02440">
    <property type="entry name" value="AdoMet_MTases"/>
    <property type="match status" value="1"/>
</dbReference>
<dbReference type="GO" id="GO:0032259">
    <property type="term" value="P:methylation"/>
    <property type="evidence" value="ECO:0007669"/>
    <property type="project" value="UniProtKB-KW"/>
</dbReference>
<evidence type="ECO:0000259" key="5">
    <source>
        <dbReference type="Pfam" id="PF22528"/>
    </source>
</evidence>
<gene>
    <name evidence="6" type="ORF">CPOL0286_LOCUS18573</name>
</gene>
<reference evidence="6" key="1">
    <citation type="submission" date="2021-01" db="EMBL/GenBank/DDBJ databases">
        <authorList>
            <person name="Corre E."/>
            <person name="Pelletier E."/>
            <person name="Niang G."/>
            <person name="Scheremetjew M."/>
            <person name="Finn R."/>
            <person name="Kale V."/>
            <person name="Holt S."/>
            <person name="Cochrane G."/>
            <person name="Meng A."/>
            <person name="Brown T."/>
            <person name="Cohen L."/>
        </authorList>
    </citation>
    <scope>NUCLEOTIDE SEQUENCE</scope>
    <source>
        <strain evidence="6">UIO037</strain>
    </source>
</reference>
<dbReference type="InterPro" id="IPR025799">
    <property type="entry name" value="Arg_MeTrfase"/>
</dbReference>
<evidence type="ECO:0000256" key="1">
    <source>
        <dbReference type="ARBA" id="ARBA00022603"/>
    </source>
</evidence>
<dbReference type="GO" id="GO:0005634">
    <property type="term" value="C:nucleus"/>
    <property type="evidence" value="ECO:0007669"/>
    <property type="project" value="TreeGrafter"/>
</dbReference>
<dbReference type="AlphaFoldDB" id="A0A6T8DAZ0"/>